<dbReference type="SUPFAM" id="SSF46894">
    <property type="entry name" value="C-terminal effector domain of the bipartite response regulators"/>
    <property type="match status" value="1"/>
</dbReference>
<gene>
    <name evidence="3" type="ORF">ACFTOW_11500</name>
</gene>
<dbReference type="Pfam" id="PF00561">
    <property type="entry name" value="Abhydrolase_1"/>
    <property type="match status" value="1"/>
</dbReference>
<dbReference type="Pfam" id="PF00196">
    <property type="entry name" value="GerE"/>
    <property type="match status" value="1"/>
</dbReference>
<dbReference type="PROSITE" id="PS50043">
    <property type="entry name" value="HTH_LUXR_2"/>
    <property type="match status" value="1"/>
</dbReference>
<keyword evidence="3" id="KW-0378">Hydrolase</keyword>
<dbReference type="InterPro" id="IPR016032">
    <property type="entry name" value="Sig_transdc_resp-reg_C-effctor"/>
</dbReference>
<dbReference type="Proteomes" id="UP001597186">
    <property type="component" value="Unassembled WGS sequence"/>
</dbReference>
<evidence type="ECO:0000259" key="2">
    <source>
        <dbReference type="PROSITE" id="PS50043"/>
    </source>
</evidence>
<dbReference type="InterPro" id="IPR029058">
    <property type="entry name" value="AB_hydrolase_fold"/>
</dbReference>
<accession>A0ABW4EHA8</accession>
<protein>
    <submittedName>
        <fullName evidence="3">Alpha/beta fold hydrolase</fullName>
    </submittedName>
</protein>
<sequence>MSKSDPPAPEPIDQNLARQDARDLLISHLYDIAVDPTSYVGLRDWWDSVIRPAWPEGRAVALADLDSGTKAHLRRAATLLDQAENRSNQEPVAALLDLFRSRAAFVLDASLVIRATTPAATTLLGLTVGSELPGSVGHGHGTQDLRSVLKSRLRADAAATGVFRLEGAGIDRPMVVFLRPQTLPDTTTGLLVVIADFVWQPGTVATLRAAFDLTEAEADVARLVAEGRPAKEIARRRGASPETVRKQVQAVFRKTNTRSQVELSRAVLSVADIAVYTEARTRAEAPPTTPHLPLVPVSRVTGCDGRGLEYLVLGDRTGRPVLHLSQDYGFVRLPAPAEAEAARLGLRLITPIYAGYGGSDPLPRGADYASATVADLLSVLDAEGVTRAPILASMMTYHAVHLITAAPQRFSALVQVPATFPLETRAQFERMDKWHRFINGAARFTPGVLPFFVKAGFHLARRLGKHDFLHAVYGDCPGDMATLADQAALEALVAGSEVALGPGVDAHGPFARQVIARAAEPWADRLRALEGRLPVYALQGRDDPYCPPDTLAEMRAAYPWVQIEEIENAGELLLFSHWRRALALIAPYA</sequence>
<dbReference type="InterPro" id="IPR000792">
    <property type="entry name" value="Tscrpt_reg_LuxR_C"/>
</dbReference>
<dbReference type="RefSeq" id="WP_379915774.1">
    <property type="nucleotide sequence ID" value="NZ_JBHUDD010000058.1"/>
</dbReference>
<dbReference type="EMBL" id="JBHUDD010000058">
    <property type="protein sequence ID" value="MFD1510026.1"/>
    <property type="molecule type" value="Genomic_DNA"/>
</dbReference>
<evidence type="ECO:0000256" key="1">
    <source>
        <dbReference type="ARBA" id="ARBA00023125"/>
    </source>
</evidence>
<dbReference type="PRINTS" id="PR00038">
    <property type="entry name" value="HTHLUXR"/>
</dbReference>
<evidence type="ECO:0000313" key="3">
    <source>
        <dbReference type="EMBL" id="MFD1510026.1"/>
    </source>
</evidence>
<dbReference type="Gene3D" id="3.40.50.1820">
    <property type="entry name" value="alpha/beta hydrolase"/>
    <property type="match status" value="1"/>
</dbReference>
<organism evidence="3 4">
    <name type="scientific">Lacimonas salitolerans</name>
    <dbReference type="NCBI Taxonomy" id="1323750"/>
    <lineage>
        <taxon>Bacteria</taxon>
        <taxon>Pseudomonadati</taxon>
        <taxon>Pseudomonadota</taxon>
        <taxon>Alphaproteobacteria</taxon>
        <taxon>Rhodobacterales</taxon>
        <taxon>Paracoccaceae</taxon>
        <taxon>Lacimonas</taxon>
    </lineage>
</organism>
<proteinExistence type="predicted"/>
<dbReference type="SMART" id="SM00421">
    <property type="entry name" value="HTH_LUXR"/>
    <property type="match status" value="1"/>
</dbReference>
<evidence type="ECO:0000313" key="4">
    <source>
        <dbReference type="Proteomes" id="UP001597186"/>
    </source>
</evidence>
<keyword evidence="1" id="KW-0238">DNA-binding</keyword>
<dbReference type="InterPro" id="IPR036388">
    <property type="entry name" value="WH-like_DNA-bd_sf"/>
</dbReference>
<feature type="domain" description="HTH luxR-type" evidence="2">
    <location>
        <begin position="206"/>
        <end position="271"/>
    </location>
</feature>
<dbReference type="InterPro" id="IPR000073">
    <property type="entry name" value="AB_hydrolase_1"/>
</dbReference>
<dbReference type="PANTHER" id="PTHR43214">
    <property type="entry name" value="TWO-COMPONENT RESPONSE REGULATOR"/>
    <property type="match status" value="1"/>
</dbReference>
<dbReference type="SUPFAM" id="SSF53474">
    <property type="entry name" value="alpha/beta-Hydrolases"/>
    <property type="match status" value="1"/>
</dbReference>
<dbReference type="CDD" id="cd06170">
    <property type="entry name" value="LuxR_C_like"/>
    <property type="match status" value="1"/>
</dbReference>
<dbReference type="InterPro" id="IPR039420">
    <property type="entry name" value="WalR-like"/>
</dbReference>
<keyword evidence="4" id="KW-1185">Reference proteome</keyword>
<reference evidence="4" key="1">
    <citation type="journal article" date="2019" name="Int. J. Syst. Evol. Microbiol.">
        <title>The Global Catalogue of Microorganisms (GCM) 10K type strain sequencing project: providing services to taxonomists for standard genome sequencing and annotation.</title>
        <authorList>
            <consortium name="The Broad Institute Genomics Platform"/>
            <consortium name="The Broad Institute Genome Sequencing Center for Infectious Disease"/>
            <person name="Wu L."/>
            <person name="Ma J."/>
        </authorList>
    </citation>
    <scope>NUCLEOTIDE SEQUENCE [LARGE SCALE GENOMIC DNA]</scope>
    <source>
        <strain evidence="4">CGMCC 1.12477</strain>
    </source>
</reference>
<name>A0ABW4EHA8_9RHOB</name>
<comment type="caution">
    <text evidence="3">The sequence shown here is derived from an EMBL/GenBank/DDBJ whole genome shotgun (WGS) entry which is preliminary data.</text>
</comment>
<dbReference type="GO" id="GO:0016787">
    <property type="term" value="F:hydrolase activity"/>
    <property type="evidence" value="ECO:0007669"/>
    <property type="project" value="UniProtKB-KW"/>
</dbReference>
<dbReference type="Gene3D" id="1.10.10.10">
    <property type="entry name" value="Winged helix-like DNA-binding domain superfamily/Winged helix DNA-binding domain"/>
    <property type="match status" value="1"/>
</dbReference>